<protein>
    <submittedName>
        <fullName evidence="2">Glycosyltransferase</fullName>
        <ecNumber evidence="2">2.4.-.-</ecNumber>
    </submittedName>
</protein>
<evidence type="ECO:0000313" key="2">
    <source>
        <dbReference type="EMBL" id="XAM17645.1"/>
    </source>
</evidence>
<keyword evidence="3" id="KW-1185">Reference proteome</keyword>
<dbReference type="Gene3D" id="3.40.50.2000">
    <property type="entry name" value="Glycogen Phosphorylase B"/>
    <property type="match status" value="3"/>
</dbReference>
<dbReference type="EMBL" id="CP145316">
    <property type="protein sequence ID" value="XAM17645.1"/>
    <property type="molecule type" value="Genomic_DNA"/>
</dbReference>
<dbReference type="EC" id="2.4.-.-" evidence="2"/>
<reference evidence="2 3" key="1">
    <citation type="submission" date="2024-02" db="EMBL/GenBank/DDBJ databases">
        <title>Genome and pathogenicity analysis of Helicobacter mastomyrinus isolated from mice.</title>
        <authorList>
            <person name="Zhu L."/>
        </authorList>
    </citation>
    <scope>NUCLEOTIDE SEQUENCE [LARGE SCALE GENOMIC DNA]</scope>
    <source>
        <strain evidence="2 3">Hm-17</strain>
    </source>
</reference>
<dbReference type="SUPFAM" id="SSF53756">
    <property type="entry name" value="UDP-Glycosyltransferase/glycogen phosphorylase"/>
    <property type="match status" value="2"/>
</dbReference>
<dbReference type="PANTHER" id="PTHR12526">
    <property type="entry name" value="GLYCOSYLTRANSFERASE"/>
    <property type="match status" value="1"/>
</dbReference>
<proteinExistence type="predicted"/>
<dbReference type="InterPro" id="IPR028098">
    <property type="entry name" value="Glyco_trans_4-like_N"/>
</dbReference>
<name>A0ABZ3F5I0_9HELI</name>
<evidence type="ECO:0000259" key="1">
    <source>
        <dbReference type="Pfam" id="PF13477"/>
    </source>
</evidence>
<dbReference type="GO" id="GO:0016757">
    <property type="term" value="F:glycosyltransferase activity"/>
    <property type="evidence" value="ECO:0007669"/>
    <property type="project" value="UniProtKB-KW"/>
</dbReference>
<dbReference type="Proteomes" id="UP001434737">
    <property type="component" value="Chromosome"/>
</dbReference>
<organism evidence="2 3">
    <name type="scientific">Helicobacter mastomyrinus</name>
    <dbReference type="NCBI Taxonomy" id="287948"/>
    <lineage>
        <taxon>Bacteria</taxon>
        <taxon>Pseudomonadati</taxon>
        <taxon>Campylobacterota</taxon>
        <taxon>Epsilonproteobacteria</taxon>
        <taxon>Campylobacterales</taxon>
        <taxon>Helicobacteraceae</taxon>
        <taxon>Helicobacter</taxon>
    </lineage>
</organism>
<evidence type="ECO:0000313" key="3">
    <source>
        <dbReference type="Proteomes" id="UP001434737"/>
    </source>
</evidence>
<keyword evidence="2" id="KW-0328">Glycosyltransferase</keyword>
<gene>
    <name evidence="2" type="ORF">V3I05_08115</name>
</gene>
<accession>A0ABZ3F5I0</accession>
<keyword evidence="2" id="KW-0808">Transferase</keyword>
<dbReference type="Pfam" id="PF13692">
    <property type="entry name" value="Glyco_trans_1_4"/>
    <property type="match status" value="1"/>
</dbReference>
<dbReference type="Pfam" id="PF13477">
    <property type="entry name" value="Glyco_trans_4_2"/>
    <property type="match status" value="1"/>
</dbReference>
<sequence>MPRFYLLGACDCPNPSAISKAQITLWDKQGIITYLGEAHDVREFIESSSCIVLPSYKEGVPRVLLEAMSMGKPIISTNVPGCKECIAPPLKVYKNLLIGQNGILIPPKNTQALITAMNLLTPTRIKEMGKRGRDFVKKRFDIHRIISHYLCTTAHIMNDKPPKANSQDSKPILAFVSNTSYAMYNFRLQVLKSLKDRGFDIHIIAPFDTSTPKLQNEGFTTHHFSIDSRSLNPLKDIRTLYHLTHTLRALKPQIVFNYTIKPAIYSSMLCNTLKIPNIAIITGLGYAFIEGGIGKKILHSIVCKMYRSALKKTYQVWFLNTDDMQEFLNHSLIKQSQAFLLDSEGVDCQYFTSSQCTKNKQDSKEMVFLLIARMLWYKGVGEFAEAAKIMQDK</sequence>
<dbReference type="PANTHER" id="PTHR12526:SF638">
    <property type="entry name" value="SPORE COAT PROTEIN SA"/>
    <property type="match status" value="1"/>
</dbReference>
<feature type="domain" description="Glycosyltransferase subfamily 4-like N-terminal" evidence="1">
    <location>
        <begin position="174"/>
        <end position="316"/>
    </location>
</feature>